<sequence length="247" mass="26719">MTQTILPHTYHAQQKGWTCGPSTALVVLSTYGINVTENQMAIECGTTVDGTADVANIDAVLSRRTGRAYSARYIRTGNPTREDIQALRVAITETIVNSRRGMPINIWAQGNTRPPGYPWELIMHFVTGVGAEVGGDGLANGAYISDSARFGGIEHWWMPIERLAVNITPKGYGALVAPDVPNPFGALSDADQRVLLDRVRYVYDQLGPKLPAWGASSSILGPDGKELTVRDGIASTKRTIERIGAKL</sequence>
<dbReference type="EMBL" id="BANX01000039">
    <property type="protein sequence ID" value="GAC70717.1"/>
    <property type="molecule type" value="Genomic_DNA"/>
</dbReference>
<dbReference type="Proteomes" id="UP000011666">
    <property type="component" value="Unassembled WGS sequence"/>
</dbReference>
<accession>M0QS27</accession>
<comment type="caution">
    <text evidence="2">The sequence shown here is derived from an EMBL/GenBank/DDBJ whole genome shotgun (WGS) entry which is preliminary data.</text>
</comment>
<evidence type="ECO:0000313" key="2">
    <source>
        <dbReference type="EMBL" id="GAC70717.1"/>
    </source>
</evidence>
<organism evidence="2 3">
    <name type="scientific">Gordonia soli NBRC 108243</name>
    <dbReference type="NCBI Taxonomy" id="1223545"/>
    <lineage>
        <taxon>Bacteria</taxon>
        <taxon>Bacillati</taxon>
        <taxon>Actinomycetota</taxon>
        <taxon>Actinomycetes</taxon>
        <taxon>Mycobacteriales</taxon>
        <taxon>Gordoniaceae</taxon>
        <taxon>Gordonia</taxon>
    </lineage>
</organism>
<dbReference type="RefSeq" id="WP_007624989.1">
    <property type="nucleotide sequence ID" value="NZ_BANX01000039.1"/>
</dbReference>
<gene>
    <name evidence="2" type="ORF">GS4_39_00480</name>
</gene>
<proteinExistence type="predicted"/>
<keyword evidence="3" id="KW-1185">Reference proteome</keyword>
<dbReference type="Pfam" id="PF13529">
    <property type="entry name" value="Peptidase_C39_2"/>
    <property type="match status" value="1"/>
</dbReference>
<name>M0QS27_9ACTN</name>
<reference evidence="2 3" key="1">
    <citation type="submission" date="2013-01" db="EMBL/GenBank/DDBJ databases">
        <title>Whole genome shotgun sequence of Gordonia soli NBRC 108243.</title>
        <authorList>
            <person name="Isaki-Nakamura S."/>
            <person name="Hosoyama A."/>
            <person name="Tsuchikane K."/>
            <person name="Ando Y."/>
            <person name="Baba S."/>
            <person name="Ohji S."/>
            <person name="Hamada M."/>
            <person name="Tamura T."/>
            <person name="Yamazoe A."/>
            <person name="Yamazaki S."/>
            <person name="Fujita N."/>
        </authorList>
    </citation>
    <scope>NUCLEOTIDE SEQUENCE [LARGE SCALE GENOMIC DNA]</scope>
    <source>
        <strain evidence="2 3">NBRC 108243</strain>
    </source>
</reference>
<evidence type="ECO:0000313" key="3">
    <source>
        <dbReference type="Proteomes" id="UP000011666"/>
    </source>
</evidence>
<dbReference type="AlphaFoldDB" id="M0QS27"/>
<evidence type="ECO:0000259" key="1">
    <source>
        <dbReference type="Pfam" id="PF13529"/>
    </source>
</evidence>
<dbReference type="STRING" id="1223545.GS4_39_00480"/>
<protein>
    <recommendedName>
        <fullName evidence="1">Peptidase C39-like domain-containing protein</fullName>
    </recommendedName>
</protein>
<dbReference type="OrthoDB" id="1655016at2"/>
<feature type="domain" description="Peptidase C39-like" evidence="1">
    <location>
        <begin position="10"/>
        <end position="146"/>
    </location>
</feature>
<dbReference type="InterPro" id="IPR039564">
    <property type="entry name" value="Peptidase_C39-like"/>
</dbReference>